<keyword evidence="2" id="KW-0413">Isomerase</keyword>
<gene>
    <name evidence="2" type="ORF">DFJ64_0650</name>
</gene>
<feature type="domain" description="Xylose isomerase-like TIM barrel" evidence="1">
    <location>
        <begin position="30"/>
        <end position="284"/>
    </location>
</feature>
<evidence type="ECO:0000313" key="2">
    <source>
        <dbReference type="EMBL" id="REF35276.1"/>
    </source>
</evidence>
<dbReference type="InterPro" id="IPR050312">
    <property type="entry name" value="IolE/XylAMocC-like"/>
</dbReference>
<evidence type="ECO:0000259" key="1">
    <source>
        <dbReference type="Pfam" id="PF01261"/>
    </source>
</evidence>
<dbReference type="Pfam" id="PF01261">
    <property type="entry name" value="AP_endonuc_2"/>
    <property type="match status" value="1"/>
</dbReference>
<sequence>MAETGSTTSTFFTSLSLGALGFDPGFSTVVDLATEFGFDAVEPDLRHLRTLSEQELAKLPDQLADRGLRWGVAGVPVDLSAEAATFAKQLVELEAHAATLAAAGVTRAGTWIRPMSDTLTYRRNFARWVERVALVDEVLAAAGIRFGLEYVGPKTMWSTERYPFVHTLAEVRELLAAVGSSNVGVILDSFHWYTSGETADDIRQLSASQVISVDLNDAPAGLERDEQQDLSRMLPGATGVIDLASFVGALRDIGYAGPVKVEPFNAELRELPVRDAVARTAEALRAVL</sequence>
<organism evidence="2 3">
    <name type="scientific">Thermasporomyces composti</name>
    <dbReference type="NCBI Taxonomy" id="696763"/>
    <lineage>
        <taxon>Bacteria</taxon>
        <taxon>Bacillati</taxon>
        <taxon>Actinomycetota</taxon>
        <taxon>Actinomycetes</taxon>
        <taxon>Propionibacteriales</taxon>
        <taxon>Nocardioidaceae</taxon>
        <taxon>Thermasporomyces</taxon>
    </lineage>
</organism>
<dbReference type="AlphaFoldDB" id="A0A3D9V1L5"/>
<dbReference type="Gene3D" id="3.20.20.150">
    <property type="entry name" value="Divalent-metal-dependent TIM barrel enzymes"/>
    <property type="match status" value="1"/>
</dbReference>
<dbReference type="PANTHER" id="PTHR12110:SF21">
    <property type="entry name" value="XYLOSE ISOMERASE-LIKE TIM BARREL DOMAIN-CONTAINING PROTEIN"/>
    <property type="match status" value="1"/>
</dbReference>
<dbReference type="EMBL" id="QTUC01000001">
    <property type="protein sequence ID" value="REF35276.1"/>
    <property type="molecule type" value="Genomic_DNA"/>
</dbReference>
<dbReference type="RefSeq" id="WP_115849090.1">
    <property type="nucleotide sequence ID" value="NZ_QTUC01000001.1"/>
</dbReference>
<accession>A0A3D9V1L5</accession>
<dbReference type="InterPro" id="IPR036237">
    <property type="entry name" value="Xyl_isomerase-like_sf"/>
</dbReference>
<protein>
    <submittedName>
        <fullName evidence="2">Sugar phosphate isomerase/epimerase</fullName>
    </submittedName>
</protein>
<dbReference type="GO" id="GO:0016853">
    <property type="term" value="F:isomerase activity"/>
    <property type="evidence" value="ECO:0007669"/>
    <property type="project" value="UniProtKB-KW"/>
</dbReference>
<proteinExistence type="predicted"/>
<dbReference type="PANTHER" id="PTHR12110">
    <property type="entry name" value="HYDROXYPYRUVATE ISOMERASE"/>
    <property type="match status" value="1"/>
</dbReference>
<dbReference type="InterPro" id="IPR013022">
    <property type="entry name" value="Xyl_isomerase-like_TIM-brl"/>
</dbReference>
<keyword evidence="3" id="KW-1185">Reference proteome</keyword>
<comment type="caution">
    <text evidence="2">The sequence shown here is derived from an EMBL/GenBank/DDBJ whole genome shotgun (WGS) entry which is preliminary data.</text>
</comment>
<dbReference type="SUPFAM" id="SSF51658">
    <property type="entry name" value="Xylose isomerase-like"/>
    <property type="match status" value="1"/>
</dbReference>
<name>A0A3D9V1L5_THECX</name>
<reference evidence="2 3" key="1">
    <citation type="submission" date="2018-08" db="EMBL/GenBank/DDBJ databases">
        <title>Sequencing the genomes of 1000 actinobacteria strains.</title>
        <authorList>
            <person name="Klenk H.-P."/>
        </authorList>
    </citation>
    <scope>NUCLEOTIDE SEQUENCE [LARGE SCALE GENOMIC DNA]</scope>
    <source>
        <strain evidence="2 3">DSM 22891</strain>
    </source>
</reference>
<dbReference type="Proteomes" id="UP000256485">
    <property type="component" value="Unassembled WGS sequence"/>
</dbReference>
<dbReference type="OrthoDB" id="9780241at2"/>
<evidence type="ECO:0000313" key="3">
    <source>
        <dbReference type="Proteomes" id="UP000256485"/>
    </source>
</evidence>